<dbReference type="GeneID" id="28852308"/>
<evidence type="ECO:0000313" key="2">
    <source>
        <dbReference type="EMBL" id="OAQ63468.1"/>
    </source>
</evidence>
<feature type="transmembrane region" description="Helical" evidence="1">
    <location>
        <begin position="59"/>
        <end position="78"/>
    </location>
</feature>
<dbReference type="Proteomes" id="UP000078397">
    <property type="component" value="Unassembled WGS sequence"/>
</dbReference>
<keyword evidence="1" id="KW-1133">Transmembrane helix</keyword>
<gene>
    <name evidence="2" type="ORF">VFPPC_09846</name>
</gene>
<dbReference type="KEGG" id="pchm:VFPPC_09846"/>
<evidence type="ECO:0000313" key="3">
    <source>
        <dbReference type="Proteomes" id="UP000078397"/>
    </source>
</evidence>
<dbReference type="OrthoDB" id="4502894at2759"/>
<sequence length="181" mass="20596">MDESSSAIHTLVHILKSIYSLNWTRYLSYIAATLALPLRIAWIPLSYVFAILKAIFAPAGYILSYLGGWVAAIANFLVSLEPLYTFFSVAAFIGILAGIIMAVASAILTTYFNMQDEPEDTTQQEREALTYKKQMYLQQQYLRRDPQGLEPDWHWADTSPRYRRVSGLQAETILEEDDSEE</sequence>
<keyword evidence="3" id="KW-1185">Reference proteome</keyword>
<evidence type="ECO:0000256" key="1">
    <source>
        <dbReference type="SAM" id="Phobius"/>
    </source>
</evidence>
<feature type="transmembrane region" description="Helical" evidence="1">
    <location>
        <begin position="26"/>
        <end position="52"/>
    </location>
</feature>
<dbReference type="EMBL" id="LSBJ02000006">
    <property type="protein sequence ID" value="OAQ63468.1"/>
    <property type="molecule type" value="Genomic_DNA"/>
</dbReference>
<keyword evidence="1" id="KW-0812">Transmembrane</keyword>
<name>A0A179FDN7_METCM</name>
<dbReference type="RefSeq" id="XP_018141048.1">
    <property type="nucleotide sequence ID" value="XM_018288314.1"/>
</dbReference>
<proteinExistence type="predicted"/>
<accession>A0A179FDN7</accession>
<dbReference type="AlphaFoldDB" id="A0A179FDN7"/>
<organism evidence="2 3">
    <name type="scientific">Pochonia chlamydosporia 170</name>
    <dbReference type="NCBI Taxonomy" id="1380566"/>
    <lineage>
        <taxon>Eukaryota</taxon>
        <taxon>Fungi</taxon>
        <taxon>Dikarya</taxon>
        <taxon>Ascomycota</taxon>
        <taxon>Pezizomycotina</taxon>
        <taxon>Sordariomycetes</taxon>
        <taxon>Hypocreomycetidae</taxon>
        <taxon>Hypocreales</taxon>
        <taxon>Clavicipitaceae</taxon>
        <taxon>Pochonia</taxon>
    </lineage>
</organism>
<protein>
    <submittedName>
        <fullName evidence="2">Uncharacterized protein</fullName>
    </submittedName>
</protein>
<reference evidence="2 3" key="1">
    <citation type="journal article" date="2016" name="PLoS Pathog.">
        <title>Biosynthesis of antibiotic leucinostatins in bio-control fungus Purpureocillium lilacinum and their inhibition on phytophthora revealed by genome mining.</title>
        <authorList>
            <person name="Wang G."/>
            <person name="Liu Z."/>
            <person name="Lin R."/>
            <person name="Li E."/>
            <person name="Mao Z."/>
            <person name="Ling J."/>
            <person name="Yang Y."/>
            <person name="Yin W.B."/>
            <person name="Xie B."/>
        </authorList>
    </citation>
    <scope>NUCLEOTIDE SEQUENCE [LARGE SCALE GENOMIC DNA]</scope>
    <source>
        <strain evidence="2">170</strain>
    </source>
</reference>
<comment type="caution">
    <text evidence="2">The sequence shown here is derived from an EMBL/GenBank/DDBJ whole genome shotgun (WGS) entry which is preliminary data.</text>
</comment>
<keyword evidence="1" id="KW-0472">Membrane</keyword>
<feature type="transmembrane region" description="Helical" evidence="1">
    <location>
        <begin position="84"/>
        <end position="108"/>
    </location>
</feature>